<dbReference type="OrthoDB" id="5242485at2"/>
<dbReference type="PROSITE" id="PS50977">
    <property type="entry name" value="HTH_TETR_2"/>
    <property type="match status" value="1"/>
</dbReference>
<dbReference type="Proteomes" id="UP000199501">
    <property type="component" value="Unassembled WGS sequence"/>
</dbReference>
<gene>
    <name evidence="6" type="ORF">SAMN05216174_11214</name>
</gene>
<dbReference type="EMBL" id="FMZZ01000012">
    <property type="protein sequence ID" value="SDD50342.1"/>
    <property type="molecule type" value="Genomic_DNA"/>
</dbReference>
<dbReference type="SUPFAM" id="SSF46689">
    <property type="entry name" value="Homeodomain-like"/>
    <property type="match status" value="1"/>
</dbReference>
<evidence type="ECO:0000259" key="5">
    <source>
        <dbReference type="PROSITE" id="PS50977"/>
    </source>
</evidence>
<dbReference type="GO" id="GO:0003700">
    <property type="term" value="F:DNA-binding transcription factor activity"/>
    <property type="evidence" value="ECO:0007669"/>
    <property type="project" value="TreeGrafter"/>
</dbReference>
<dbReference type="PANTHER" id="PTHR30055">
    <property type="entry name" value="HTH-TYPE TRANSCRIPTIONAL REGULATOR RUTR"/>
    <property type="match status" value="1"/>
</dbReference>
<dbReference type="InterPro" id="IPR009057">
    <property type="entry name" value="Homeodomain-like_sf"/>
</dbReference>
<dbReference type="PANTHER" id="PTHR30055:SF234">
    <property type="entry name" value="HTH-TYPE TRANSCRIPTIONAL REGULATOR BETI"/>
    <property type="match status" value="1"/>
</dbReference>
<keyword evidence="7" id="KW-1185">Reference proteome</keyword>
<dbReference type="InterPro" id="IPR050109">
    <property type="entry name" value="HTH-type_TetR-like_transc_reg"/>
</dbReference>
<feature type="DNA-binding region" description="H-T-H motif" evidence="4">
    <location>
        <begin position="56"/>
        <end position="75"/>
    </location>
</feature>
<evidence type="ECO:0000256" key="3">
    <source>
        <dbReference type="ARBA" id="ARBA00023163"/>
    </source>
</evidence>
<dbReference type="RefSeq" id="WP_139190909.1">
    <property type="nucleotide sequence ID" value="NZ_FMZZ01000012.1"/>
</dbReference>
<keyword evidence="3" id="KW-0804">Transcription</keyword>
<keyword evidence="2 4" id="KW-0238">DNA-binding</keyword>
<dbReference type="GO" id="GO:0000976">
    <property type="term" value="F:transcription cis-regulatory region binding"/>
    <property type="evidence" value="ECO:0007669"/>
    <property type="project" value="TreeGrafter"/>
</dbReference>
<dbReference type="AlphaFoldDB" id="A0A1G6V9S3"/>
<evidence type="ECO:0000256" key="1">
    <source>
        <dbReference type="ARBA" id="ARBA00023015"/>
    </source>
</evidence>
<dbReference type="STRING" id="1271860.SAMN05216174_11214"/>
<evidence type="ECO:0000313" key="6">
    <source>
        <dbReference type="EMBL" id="SDD50342.1"/>
    </source>
</evidence>
<evidence type="ECO:0000313" key="7">
    <source>
        <dbReference type="Proteomes" id="UP000199501"/>
    </source>
</evidence>
<evidence type="ECO:0000256" key="2">
    <source>
        <dbReference type="ARBA" id="ARBA00023125"/>
    </source>
</evidence>
<accession>A0A1G6V9S3</accession>
<organism evidence="6 7">
    <name type="scientific">Actinokineospora iranica</name>
    <dbReference type="NCBI Taxonomy" id="1271860"/>
    <lineage>
        <taxon>Bacteria</taxon>
        <taxon>Bacillati</taxon>
        <taxon>Actinomycetota</taxon>
        <taxon>Actinomycetes</taxon>
        <taxon>Pseudonocardiales</taxon>
        <taxon>Pseudonocardiaceae</taxon>
        <taxon>Actinokineospora</taxon>
    </lineage>
</organism>
<name>A0A1G6V9S3_9PSEU</name>
<dbReference type="Pfam" id="PF00440">
    <property type="entry name" value="TetR_N"/>
    <property type="match status" value="1"/>
</dbReference>
<sequence length="231" mass="25399">MSDDLVLSGMEAFADVGHGLPSRHRLTRDEVEKSQRKRIVVAFLQVTAEKGYAAVTISDIVERAGVSRQAFYKQFATKKDCFIGAFRVAAKVALGSATEGLSRVPQADWRAGVRVAMEEYLRVMATEPKVTWTMQIECLAAGPEVAALYHKAIGRIAEMYRLAYNHAVRREDPSRPVLPDESFDVLVGGLSDRIRYCLYTKGAEAIPDLAPDFITTVMALFGEKLPAGGES</sequence>
<evidence type="ECO:0000256" key="4">
    <source>
        <dbReference type="PROSITE-ProRule" id="PRU00335"/>
    </source>
</evidence>
<dbReference type="InterPro" id="IPR001647">
    <property type="entry name" value="HTH_TetR"/>
</dbReference>
<feature type="domain" description="HTH tetR-type" evidence="5">
    <location>
        <begin position="33"/>
        <end position="93"/>
    </location>
</feature>
<reference evidence="7" key="1">
    <citation type="submission" date="2016-10" db="EMBL/GenBank/DDBJ databases">
        <authorList>
            <person name="Varghese N."/>
            <person name="Submissions S."/>
        </authorList>
    </citation>
    <scope>NUCLEOTIDE SEQUENCE [LARGE SCALE GENOMIC DNA]</scope>
    <source>
        <strain evidence="7">IBRC-M 10403</strain>
    </source>
</reference>
<dbReference type="PRINTS" id="PR00455">
    <property type="entry name" value="HTHTETR"/>
</dbReference>
<keyword evidence="1" id="KW-0805">Transcription regulation</keyword>
<proteinExistence type="predicted"/>
<protein>
    <submittedName>
        <fullName evidence="6">DNA-binding transcriptional regulator, AcrR family</fullName>
    </submittedName>
</protein>
<dbReference type="Gene3D" id="1.10.357.10">
    <property type="entry name" value="Tetracycline Repressor, domain 2"/>
    <property type="match status" value="1"/>
</dbReference>